<feature type="compositionally biased region" description="Polar residues" evidence="1">
    <location>
        <begin position="41"/>
        <end position="56"/>
    </location>
</feature>
<feature type="compositionally biased region" description="Acidic residues" evidence="1">
    <location>
        <begin position="82"/>
        <end position="99"/>
    </location>
</feature>
<feature type="compositionally biased region" description="Polar residues" evidence="1">
    <location>
        <begin position="1"/>
        <end position="10"/>
    </location>
</feature>
<feature type="region of interest" description="Disordered" evidence="1">
    <location>
        <begin position="1"/>
        <end position="125"/>
    </location>
</feature>
<gene>
    <name evidence="2" type="ORF">HAX54_037662</name>
</gene>
<dbReference type="EMBL" id="JACEIK010005061">
    <property type="protein sequence ID" value="MCE0480636.1"/>
    <property type="molecule type" value="Genomic_DNA"/>
</dbReference>
<sequence>MVSPVLTNSCRPEINGKNLPTHSRVVVRTNGPSFVPGKVQSPRSSSSYFLTSQSNKGSDEAESDGDNPLVDNAEEGNGNVEEGNDGGEELGDDYTEAEESGDKESVVEQSNEQVRDSNPATTPKA</sequence>
<evidence type="ECO:0000313" key="3">
    <source>
        <dbReference type="Proteomes" id="UP000823775"/>
    </source>
</evidence>
<organism evidence="2 3">
    <name type="scientific">Datura stramonium</name>
    <name type="common">Jimsonweed</name>
    <name type="synonym">Common thornapple</name>
    <dbReference type="NCBI Taxonomy" id="4076"/>
    <lineage>
        <taxon>Eukaryota</taxon>
        <taxon>Viridiplantae</taxon>
        <taxon>Streptophyta</taxon>
        <taxon>Embryophyta</taxon>
        <taxon>Tracheophyta</taxon>
        <taxon>Spermatophyta</taxon>
        <taxon>Magnoliopsida</taxon>
        <taxon>eudicotyledons</taxon>
        <taxon>Gunneridae</taxon>
        <taxon>Pentapetalae</taxon>
        <taxon>asterids</taxon>
        <taxon>lamiids</taxon>
        <taxon>Solanales</taxon>
        <taxon>Solanaceae</taxon>
        <taxon>Solanoideae</taxon>
        <taxon>Datureae</taxon>
        <taxon>Datura</taxon>
    </lineage>
</organism>
<reference evidence="2 3" key="1">
    <citation type="journal article" date="2021" name="BMC Genomics">
        <title>Datura genome reveals duplications of psychoactive alkaloid biosynthetic genes and high mutation rate following tissue culture.</title>
        <authorList>
            <person name="Rajewski A."/>
            <person name="Carter-House D."/>
            <person name="Stajich J."/>
            <person name="Litt A."/>
        </authorList>
    </citation>
    <scope>NUCLEOTIDE SEQUENCE [LARGE SCALE GENOMIC DNA]</scope>
    <source>
        <strain evidence="2">AR-01</strain>
    </source>
</reference>
<name>A0ABS8VLU8_DATST</name>
<feature type="non-terminal residue" evidence="2">
    <location>
        <position position="125"/>
    </location>
</feature>
<comment type="caution">
    <text evidence="2">The sequence shown here is derived from an EMBL/GenBank/DDBJ whole genome shotgun (WGS) entry which is preliminary data.</text>
</comment>
<protein>
    <submittedName>
        <fullName evidence="2">Uncharacterized protein</fullName>
    </submittedName>
</protein>
<feature type="compositionally biased region" description="Polar residues" evidence="1">
    <location>
        <begin position="107"/>
        <end position="125"/>
    </location>
</feature>
<dbReference type="Proteomes" id="UP000823775">
    <property type="component" value="Unassembled WGS sequence"/>
</dbReference>
<proteinExistence type="predicted"/>
<accession>A0ABS8VLU8</accession>
<evidence type="ECO:0000313" key="2">
    <source>
        <dbReference type="EMBL" id="MCE0480636.1"/>
    </source>
</evidence>
<keyword evidence="3" id="KW-1185">Reference proteome</keyword>
<evidence type="ECO:0000256" key="1">
    <source>
        <dbReference type="SAM" id="MobiDB-lite"/>
    </source>
</evidence>